<dbReference type="AlphaFoldDB" id="A0AAV1PWK6"/>
<protein>
    <submittedName>
        <fullName evidence="3">Unnamed protein product</fullName>
    </submittedName>
</protein>
<evidence type="ECO:0000313" key="3">
    <source>
        <dbReference type="EMBL" id="CAK6975269.1"/>
    </source>
</evidence>
<evidence type="ECO:0000259" key="2">
    <source>
        <dbReference type="Pfam" id="PF17921"/>
    </source>
</evidence>
<feature type="compositionally biased region" description="Basic and acidic residues" evidence="1">
    <location>
        <begin position="157"/>
        <end position="166"/>
    </location>
</feature>
<evidence type="ECO:0000313" key="4">
    <source>
        <dbReference type="Proteomes" id="UP001314229"/>
    </source>
</evidence>
<proteinExistence type="predicted"/>
<dbReference type="Pfam" id="PF17921">
    <property type="entry name" value="Integrase_H2C2"/>
    <property type="match status" value="1"/>
</dbReference>
<dbReference type="InterPro" id="IPR041588">
    <property type="entry name" value="Integrase_H2C2"/>
</dbReference>
<gene>
    <name evidence="3" type="ORF">FSCOSCO3_A034221</name>
</gene>
<evidence type="ECO:0000256" key="1">
    <source>
        <dbReference type="SAM" id="MobiDB-lite"/>
    </source>
</evidence>
<accession>A0AAV1PWK6</accession>
<name>A0AAV1PWK6_SCOSC</name>
<sequence>MTSKQRRKKKTVGAPGKSSDYCIFVEFHYSGVGGHVGIKTHSDIITRYYWPGMEEDIHCQDQRAIIKEKREYDPIEDCKYPGTGEGTSGKPTAATWPWFVLMDGVLGQKESIATIPEDTPGGRGGGEPARAEEEEDDMFKLIKDDMRLQRRGRAQRRRGEDPRQLEKSGGTNMQVSPDVPEQKSIMYLKEMRSLFVDPFGASGYPVDESGVARLQLEMQYRCSIIQMTSRNCVVHAGRKSSGADTDNWLSVCSIPQQLIISVKHVNKLF</sequence>
<keyword evidence="4" id="KW-1185">Reference proteome</keyword>
<feature type="region of interest" description="Disordered" evidence="1">
    <location>
        <begin position="114"/>
        <end position="134"/>
    </location>
</feature>
<feature type="domain" description="Integrase zinc-binding" evidence="2">
    <location>
        <begin position="23"/>
        <end position="58"/>
    </location>
</feature>
<dbReference type="EMBL" id="CAWUFR010000292">
    <property type="protein sequence ID" value="CAK6975269.1"/>
    <property type="molecule type" value="Genomic_DNA"/>
</dbReference>
<feature type="region of interest" description="Disordered" evidence="1">
    <location>
        <begin position="149"/>
        <end position="180"/>
    </location>
</feature>
<organism evidence="3 4">
    <name type="scientific">Scomber scombrus</name>
    <name type="common">Atlantic mackerel</name>
    <name type="synonym">Scomber vernalis</name>
    <dbReference type="NCBI Taxonomy" id="13677"/>
    <lineage>
        <taxon>Eukaryota</taxon>
        <taxon>Metazoa</taxon>
        <taxon>Chordata</taxon>
        <taxon>Craniata</taxon>
        <taxon>Vertebrata</taxon>
        <taxon>Euteleostomi</taxon>
        <taxon>Actinopterygii</taxon>
        <taxon>Neopterygii</taxon>
        <taxon>Teleostei</taxon>
        <taxon>Neoteleostei</taxon>
        <taxon>Acanthomorphata</taxon>
        <taxon>Pelagiaria</taxon>
        <taxon>Scombriformes</taxon>
        <taxon>Scombridae</taxon>
        <taxon>Scomber</taxon>
    </lineage>
</organism>
<comment type="caution">
    <text evidence="3">The sequence shown here is derived from an EMBL/GenBank/DDBJ whole genome shotgun (WGS) entry which is preliminary data.</text>
</comment>
<reference evidence="3 4" key="1">
    <citation type="submission" date="2024-01" db="EMBL/GenBank/DDBJ databases">
        <authorList>
            <person name="Alioto T."/>
            <person name="Alioto T."/>
            <person name="Gomez Garrido J."/>
        </authorList>
    </citation>
    <scope>NUCLEOTIDE SEQUENCE [LARGE SCALE GENOMIC DNA]</scope>
</reference>
<dbReference type="Proteomes" id="UP001314229">
    <property type="component" value="Unassembled WGS sequence"/>
</dbReference>